<dbReference type="EMBL" id="JARXHW010000027">
    <property type="protein sequence ID" value="MDQ8208272.1"/>
    <property type="molecule type" value="Genomic_DNA"/>
</dbReference>
<feature type="domain" description="HipA-like C-terminal" evidence="4">
    <location>
        <begin position="7"/>
        <end position="49"/>
    </location>
</feature>
<evidence type="ECO:0000256" key="3">
    <source>
        <dbReference type="ARBA" id="ARBA00022777"/>
    </source>
</evidence>
<gene>
    <name evidence="5" type="ORF">QEH52_12180</name>
</gene>
<comment type="caution">
    <text evidence="5">The sequence shown here is derived from an EMBL/GenBank/DDBJ whole genome shotgun (WGS) entry which is preliminary data.</text>
</comment>
<organism evidence="5 6">
    <name type="scientific">Thalassobacterium maritimum</name>
    <dbReference type="NCBI Taxonomy" id="3041265"/>
    <lineage>
        <taxon>Bacteria</taxon>
        <taxon>Pseudomonadati</taxon>
        <taxon>Verrucomicrobiota</taxon>
        <taxon>Opitutia</taxon>
        <taxon>Puniceicoccales</taxon>
        <taxon>Coraliomargaritaceae</taxon>
        <taxon>Thalassobacterium</taxon>
    </lineage>
</organism>
<accession>A0ABU1AVV3</accession>
<reference evidence="5 6" key="1">
    <citation type="submission" date="2023-04" db="EMBL/GenBank/DDBJ databases">
        <title>A novel bacteria isolated from coastal sediment.</title>
        <authorList>
            <person name="Liu X.-J."/>
            <person name="Du Z.-J."/>
        </authorList>
    </citation>
    <scope>NUCLEOTIDE SEQUENCE [LARGE SCALE GENOMIC DNA]</scope>
    <source>
        <strain evidence="5 6">SDUM461003</strain>
    </source>
</reference>
<dbReference type="RefSeq" id="WP_308950786.1">
    <property type="nucleotide sequence ID" value="NZ_JARXHW010000027.1"/>
</dbReference>
<sequence length="75" mass="8792">MRSFHVWQKKVLGELIANTDMHWGNLSFFLPEQSPYPLAPVYDMLPMRFRPSSTGEVIERTFEPTLLDLRCSTFD</sequence>
<keyword evidence="6" id="KW-1185">Reference proteome</keyword>
<dbReference type="Proteomes" id="UP001225316">
    <property type="component" value="Unassembled WGS sequence"/>
</dbReference>
<dbReference type="InterPro" id="IPR052028">
    <property type="entry name" value="HipA_Ser/Thr_kinase"/>
</dbReference>
<evidence type="ECO:0000256" key="2">
    <source>
        <dbReference type="ARBA" id="ARBA00022679"/>
    </source>
</evidence>
<dbReference type="PANTHER" id="PTHR37419">
    <property type="entry name" value="SERINE/THREONINE-PROTEIN KINASE TOXIN HIPA"/>
    <property type="match status" value="1"/>
</dbReference>
<name>A0ABU1AVV3_9BACT</name>
<evidence type="ECO:0000313" key="5">
    <source>
        <dbReference type="EMBL" id="MDQ8208272.1"/>
    </source>
</evidence>
<protein>
    <submittedName>
        <fullName evidence="5">HipA domain-containing protein</fullName>
    </submittedName>
</protein>
<keyword evidence="2" id="KW-0808">Transferase</keyword>
<evidence type="ECO:0000259" key="4">
    <source>
        <dbReference type="Pfam" id="PF07804"/>
    </source>
</evidence>
<keyword evidence="3" id="KW-0418">Kinase</keyword>
<dbReference type="Pfam" id="PF07804">
    <property type="entry name" value="HipA_C"/>
    <property type="match status" value="1"/>
</dbReference>
<dbReference type="InterPro" id="IPR012893">
    <property type="entry name" value="HipA-like_C"/>
</dbReference>
<evidence type="ECO:0000256" key="1">
    <source>
        <dbReference type="ARBA" id="ARBA00010164"/>
    </source>
</evidence>
<dbReference type="PANTHER" id="PTHR37419:SF8">
    <property type="entry name" value="TOXIN YJJJ"/>
    <property type="match status" value="1"/>
</dbReference>
<comment type="similarity">
    <text evidence="1">Belongs to the HipA Ser/Thr kinase family.</text>
</comment>
<evidence type="ECO:0000313" key="6">
    <source>
        <dbReference type="Proteomes" id="UP001225316"/>
    </source>
</evidence>
<proteinExistence type="inferred from homology"/>